<evidence type="ECO:0000259" key="2">
    <source>
        <dbReference type="PROSITE" id="PS50966"/>
    </source>
</evidence>
<dbReference type="Proteomes" id="UP000078542">
    <property type="component" value="Unassembled WGS sequence"/>
</dbReference>
<keyword evidence="1" id="KW-0479">Metal-binding</keyword>
<dbReference type="InterPro" id="IPR007527">
    <property type="entry name" value="Znf_SWIM"/>
</dbReference>
<proteinExistence type="predicted"/>
<sequence>MLSSNQSENTLALEAETARWSRRPTTMTKVTSQEIVDFPEMTERDLKIFFSGTYQLGQAVCYLAELIDDSGNINLEYVQMKQNIIKVLIRSRHINSKTYKCYVEYKPDSIGYSDVLRHACDCANGLRTIGSCSHIAAVIYYLSNARYKSKIIRPAEILTDLFSTKDIAPVIDEDSDED</sequence>
<accession>A0A151IEC0</accession>
<dbReference type="GO" id="GO:0008270">
    <property type="term" value="F:zinc ion binding"/>
    <property type="evidence" value="ECO:0007669"/>
    <property type="project" value="UniProtKB-KW"/>
</dbReference>
<keyword evidence="1" id="KW-0863">Zinc-finger</keyword>
<reference evidence="3 4" key="1">
    <citation type="submission" date="2016-03" db="EMBL/GenBank/DDBJ databases">
        <title>Cyphomyrmex costatus WGS genome.</title>
        <authorList>
            <person name="Nygaard S."/>
            <person name="Hu H."/>
            <person name="Boomsma J."/>
            <person name="Zhang G."/>
        </authorList>
    </citation>
    <scope>NUCLEOTIDE SEQUENCE [LARGE SCALE GENOMIC DNA]</scope>
    <source>
        <strain evidence="3">MS0001</strain>
        <tissue evidence="3">Whole body</tissue>
    </source>
</reference>
<dbReference type="EMBL" id="KQ977884">
    <property type="protein sequence ID" value="KYM99014.1"/>
    <property type="molecule type" value="Genomic_DNA"/>
</dbReference>
<evidence type="ECO:0000313" key="3">
    <source>
        <dbReference type="EMBL" id="KYM99014.1"/>
    </source>
</evidence>
<organism evidence="3 4">
    <name type="scientific">Cyphomyrmex costatus</name>
    <dbReference type="NCBI Taxonomy" id="456900"/>
    <lineage>
        <taxon>Eukaryota</taxon>
        <taxon>Metazoa</taxon>
        <taxon>Ecdysozoa</taxon>
        <taxon>Arthropoda</taxon>
        <taxon>Hexapoda</taxon>
        <taxon>Insecta</taxon>
        <taxon>Pterygota</taxon>
        <taxon>Neoptera</taxon>
        <taxon>Endopterygota</taxon>
        <taxon>Hymenoptera</taxon>
        <taxon>Apocrita</taxon>
        <taxon>Aculeata</taxon>
        <taxon>Formicoidea</taxon>
        <taxon>Formicidae</taxon>
        <taxon>Myrmicinae</taxon>
        <taxon>Cyphomyrmex</taxon>
    </lineage>
</organism>
<evidence type="ECO:0000256" key="1">
    <source>
        <dbReference type="PROSITE-ProRule" id="PRU00325"/>
    </source>
</evidence>
<evidence type="ECO:0000313" key="4">
    <source>
        <dbReference type="Proteomes" id="UP000078542"/>
    </source>
</evidence>
<dbReference type="PROSITE" id="PS50966">
    <property type="entry name" value="ZF_SWIM"/>
    <property type="match status" value="1"/>
</dbReference>
<keyword evidence="4" id="KW-1185">Reference proteome</keyword>
<keyword evidence="1" id="KW-0862">Zinc</keyword>
<gene>
    <name evidence="3" type="ORF">ALC62_10255</name>
</gene>
<feature type="domain" description="SWIM-type" evidence="2">
    <location>
        <begin position="99"/>
        <end position="143"/>
    </location>
</feature>
<name>A0A151IEC0_9HYME</name>
<dbReference type="AlphaFoldDB" id="A0A151IEC0"/>
<protein>
    <recommendedName>
        <fullName evidence="2">SWIM-type domain-containing protein</fullName>
    </recommendedName>
</protein>